<dbReference type="InterPro" id="IPR016977">
    <property type="entry name" value="ComGF"/>
</dbReference>
<dbReference type="Proteomes" id="UP000051324">
    <property type="component" value="Unassembled WGS sequence"/>
</dbReference>
<accession>A0A0R1TY08</accession>
<sequence length="141" mass="16226">MVEAVVALVILSLGMTIIVGTTQIISQQVHANSSDDRFELERLVSFLQADRMQFELVSSPKSELTPELYSLVSKKHYRLYYAAKKSEVIMTTVENNGYMILLYGVDDFELSNIGNKLHLSCTLHHKKYELDFLLPLWKEKR</sequence>
<reference evidence="1 2" key="1">
    <citation type="journal article" date="2015" name="Genome Announc.">
        <title>Expanding the biotechnology potential of lactobacilli through comparative genomics of 213 strains and associated genera.</title>
        <authorList>
            <person name="Sun Z."/>
            <person name="Harris H.M."/>
            <person name="McCann A."/>
            <person name="Guo C."/>
            <person name="Argimon S."/>
            <person name="Zhang W."/>
            <person name="Yang X."/>
            <person name="Jeffery I.B."/>
            <person name="Cooney J.C."/>
            <person name="Kagawa T.F."/>
            <person name="Liu W."/>
            <person name="Song Y."/>
            <person name="Salvetti E."/>
            <person name="Wrobel A."/>
            <person name="Rasinkangas P."/>
            <person name="Parkhill J."/>
            <person name="Rea M.C."/>
            <person name="O'Sullivan O."/>
            <person name="Ritari J."/>
            <person name="Douillard F.P."/>
            <person name="Paul Ross R."/>
            <person name="Yang R."/>
            <person name="Briner A.E."/>
            <person name="Felis G.E."/>
            <person name="de Vos W.M."/>
            <person name="Barrangou R."/>
            <person name="Klaenhammer T.R."/>
            <person name="Caufield P.W."/>
            <person name="Cui Y."/>
            <person name="Zhang H."/>
            <person name="O'Toole P.W."/>
        </authorList>
    </citation>
    <scope>NUCLEOTIDE SEQUENCE [LARGE SCALE GENOMIC DNA]</scope>
    <source>
        <strain evidence="1 2">DSM 16634</strain>
    </source>
</reference>
<dbReference type="Pfam" id="PF15980">
    <property type="entry name" value="ComGF"/>
    <property type="match status" value="1"/>
</dbReference>
<dbReference type="STRING" id="1423724.FC32_GL001951"/>
<dbReference type="EMBL" id="AZFT01000031">
    <property type="protein sequence ID" value="KRL86097.1"/>
    <property type="molecule type" value="Genomic_DNA"/>
</dbReference>
<evidence type="ECO:0000313" key="2">
    <source>
        <dbReference type="Proteomes" id="UP000051324"/>
    </source>
</evidence>
<proteinExistence type="predicted"/>
<evidence type="ECO:0008006" key="3">
    <source>
        <dbReference type="Google" id="ProtNLM"/>
    </source>
</evidence>
<dbReference type="PATRIC" id="fig|1423724.4.peg.2035"/>
<dbReference type="eggNOG" id="ENOG5030AFW">
    <property type="taxonomic scope" value="Bacteria"/>
</dbReference>
<keyword evidence="2" id="KW-1185">Reference proteome</keyword>
<organism evidence="1 2">
    <name type="scientific">Ligilactobacillus apodemi DSM 16634 = JCM 16172</name>
    <dbReference type="NCBI Taxonomy" id="1423724"/>
    <lineage>
        <taxon>Bacteria</taxon>
        <taxon>Bacillati</taxon>
        <taxon>Bacillota</taxon>
        <taxon>Bacilli</taxon>
        <taxon>Lactobacillales</taxon>
        <taxon>Lactobacillaceae</taxon>
        <taxon>Ligilactobacillus</taxon>
    </lineage>
</organism>
<protein>
    <recommendedName>
        <fullName evidence="3">Competence protein ComGF</fullName>
    </recommendedName>
</protein>
<comment type="caution">
    <text evidence="1">The sequence shown here is derived from an EMBL/GenBank/DDBJ whole genome shotgun (WGS) entry which is preliminary data.</text>
</comment>
<dbReference type="AlphaFoldDB" id="A0A0R1TY08"/>
<dbReference type="RefSeq" id="WP_025087642.1">
    <property type="nucleotide sequence ID" value="NZ_AZFT01000031.1"/>
</dbReference>
<gene>
    <name evidence="1" type="ORF">FC32_GL001951</name>
</gene>
<evidence type="ECO:0000313" key="1">
    <source>
        <dbReference type="EMBL" id="KRL86097.1"/>
    </source>
</evidence>
<name>A0A0R1TY08_9LACO</name>